<organism evidence="2 3">
    <name type="scientific">Capnocytophaga gingivalis</name>
    <dbReference type="NCBI Taxonomy" id="1017"/>
    <lineage>
        <taxon>Bacteria</taxon>
        <taxon>Pseudomonadati</taxon>
        <taxon>Bacteroidota</taxon>
        <taxon>Flavobacteriia</taxon>
        <taxon>Flavobacteriales</taxon>
        <taxon>Flavobacteriaceae</taxon>
        <taxon>Capnocytophaga</taxon>
    </lineage>
</organism>
<sequence length="150" mass="17584">MKKEYILWGICGAGVLSVIVALLLKKDKESEVPNGKYGKYYNGISEQEYKALIADFANNRELVSQYAQDLHNAMKDAGTDFNKILEVMSNLDEVQMKIVYDRFGRRAYYNRLFGKIATEKGKMLNLKEWFKEELSEDQYKQIRDRYPKLF</sequence>
<gene>
    <name evidence="2" type="ORF">VJJ08_12275</name>
</gene>
<reference evidence="2 3" key="1">
    <citation type="submission" date="2023-12" db="EMBL/GenBank/DDBJ databases">
        <title>Genomic sequences of Capnocytophaga and Parvimonas strains.</title>
        <authorList>
            <person name="Watt R.M."/>
            <person name="Wang M."/>
            <person name="Yang T."/>
            <person name="Tong W.M."/>
        </authorList>
    </citation>
    <scope>NUCLEOTIDE SEQUENCE [LARGE SCALE GENOMIC DNA]</scope>
    <source>
        <strain evidence="2 3">CCUG 13096</strain>
    </source>
</reference>
<dbReference type="InterPro" id="IPR037104">
    <property type="entry name" value="Annexin_sf"/>
</dbReference>
<dbReference type="EMBL" id="JAYKBW010000015">
    <property type="protein sequence ID" value="MEB3076066.1"/>
    <property type="molecule type" value="Genomic_DNA"/>
</dbReference>
<dbReference type="RefSeq" id="WP_315239000.1">
    <property type="nucleotide sequence ID" value="NZ_JAYKBW010000015.1"/>
</dbReference>
<name>A0ABU5ZAS0_9FLAO</name>
<keyword evidence="3" id="KW-1185">Reference proteome</keyword>
<evidence type="ECO:0000256" key="1">
    <source>
        <dbReference type="SAM" id="Phobius"/>
    </source>
</evidence>
<keyword evidence="1" id="KW-0812">Transmembrane</keyword>
<dbReference type="Proteomes" id="UP001311730">
    <property type="component" value="Unassembled WGS sequence"/>
</dbReference>
<feature type="transmembrane region" description="Helical" evidence="1">
    <location>
        <begin position="6"/>
        <end position="24"/>
    </location>
</feature>
<keyword evidence="1" id="KW-0472">Membrane</keyword>
<protein>
    <submittedName>
        <fullName evidence="2">Uncharacterized protein</fullName>
    </submittedName>
</protein>
<evidence type="ECO:0000313" key="2">
    <source>
        <dbReference type="EMBL" id="MEB3076066.1"/>
    </source>
</evidence>
<dbReference type="SUPFAM" id="SSF47874">
    <property type="entry name" value="Annexin"/>
    <property type="match status" value="1"/>
</dbReference>
<comment type="caution">
    <text evidence="2">The sequence shown here is derived from an EMBL/GenBank/DDBJ whole genome shotgun (WGS) entry which is preliminary data.</text>
</comment>
<accession>A0ABU5ZAS0</accession>
<evidence type="ECO:0000313" key="3">
    <source>
        <dbReference type="Proteomes" id="UP001311730"/>
    </source>
</evidence>
<keyword evidence="1" id="KW-1133">Transmembrane helix</keyword>
<proteinExistence type="predicted"/>
<dbReference type="Gene3D" id="1.10.220.10">
    <property type="entry name" value="Annexin"/>
    <property type="match status" value="1"/>
</dbReference>